<gene>
    <name evidence="11" type="primary">SPN1</name>
    <name evidence="11" type="ORF">AWJ20_2366</name>
</gene>
<dbReference type="Gene3D" id="1.20.930.10">
    <property type="entry name" value="Conserved domain common to transcription factors TFIIS, elongin A, CRSP70"/>
    <property type="match status" value="1"/>
</dbReference>
<feature type="region of interest" description="Disordered" evidence="9">
    <location>
        <begin position="1"/>
        <end position="200"/>
    </location>
</feature>
<feature type="compositionally biased region" description="Basic and acidic residues" evidence="9">
    <location>
        <begin position="107"/>
        <end position="118"/>
    </location>
</feature>
<comment type="function">
    <text evidence="4">Transcription factor involved in RNA polymerase II transcription regulation. May function in both SPT15/TBP post-recruitment and recruitment steps of transcription.</text>
</comment>
<dbReference type="InterPro" id="IPR051037">
    <property type="entry name" value="RNAPII_TF_IWS1"/>
</dbReference>
<organism evidence="11 12">
    <name type="scientific">Sugiyamaella lignohabitans</name>
    <dbReference type="NCBI Taxonomy" id="796027"/>
    <lineage>
        <taxon>Eukaryota</taxon>
        <taxon>Fungi</taxon>
        <taxon>Dikarya</taxon>
        <taxon>Ascomycota</taxon>
        <taxon>Saccharomycotina</taxon>
        <taxon>Dipodascomycetes</taxon>
        <taxon>Dipodascales</taxon>
        <taxon>Trichomonascaceae</taxon>
        <taxon>Sugiyamaella</taxon>
    </lineage>
</organism>
<dbReference type="FunFam" id="1.20.930.10:FF:000003">
    <property type="entry name" value="Putative Transcription factor IWS1"/>
    <property type="match status" value="1"/>
</dbReference>
<evidence type="ECO:0000256" key="3">
    <source>
        <dbReference type="ARBA" id="ARBA00023242"/>
    </source>
</evidence>
<reference evidence="11 12" key="1">
    <citation type="submission" date="2016-02" db="EMBL/GenBank/DDBJ databases">
        <title>Complete genome sequence and transcriptome regulation of the pentose utilising yeast Sugiyamaella lignohabitans.</title>
        <authorList>
            <person name="Bellasio M."/>
            <person name="Peymann A."/>
            <person name="Valli M."/>
            <person name="Sipitzky M."/>
            <person name="Graf A."/>
            <person name="Sauer M."/>
            <person name="Marx H."/>
            <person name="Mattanovich D."/>
        </authorList>
    </citation>
    <scope>NUCLEOTIDE SEQUENCE [LARGE SCALE GENOMIC DNA]</scope>
    <source>
        <strain evidence="11 12">CBS 10342</strain>
    </source>
</reference>
<dbReference type="PANTHER" id="PTHR46010:SF1">
    <property type="entry name" value="PROTEIN IWS1 HOMOLOG"/>
    <property type="match status" value="1"/>
</dbReference>
<dbReference type="GO" id="GO:0005634">
    <property type="term" value="C:nucleus"/>
    <property type="evidence" value="ECO:0007669"/>
    <property type="project" value="UniProtKB-SubCell"/>
</dbReference>
<evidence type="ECO:0000256" key="4">
    <source>
        <dbReference type="ARBA" id="ARBA00037349"/>
    </source>
</evidence>
<evidence type="ECO:0000313" key="12">
    <source>
        <dbReference type="Proteomes" id="UP000189580"/>
    </source>
</evidence>
<evidence type="ECO:0000256" key="8">
    <source>
        <dbReference type="PROSITE-ProRule" id="PRU00649"/>
    </source>
</evidence>
<sequence length="480" mass="53605">MSDEESRHADAADDRLESEPHRSDEEVEVADDDAVEGVGAQDETDVGGENSAENDAGEQAGEGAEVEEENGEENAKENDEGADGNNGEDDDGLEDLPEEDDEDDNGESSKKNAEKTFGDSESELSDLDEDAFEDENEKIIDESVFNSIKSHKRSSGASTSSTKKEKTRPKKSHLDGEIVSDNEDYPSEYQKESLEDLDPETRARRELEMKLDAALKKPSSKRRKLDGDDIEQMQDEKISHLREQMRGAAIADAECIKNGVPAINKLKLLPAVRDVLNKQNLADSILDNNLLEAVRQWLEPLPDASLPGYEIQKELFAAIDRLPIKTIHLRESGLGKVVLFYQKSKRPQLTIKRTADKLIGKWTRPIMGRSDNYRDKEVVSRSYDPYEMARQIALGQRRASTHEQVSLAEEAAARRNRAAIPTVKPVTFDVAPQSNLSTQFTARRPTGEDQFRKIKQRMTASRSVKTRKSGVSIEGKELKH</sequence>
<dbReference type="OrthoDB" id="21124at2759"/>
<feature type="compositionally biased region" description="Basic and acidic residues" evidence="9">
    <location>
        <begin position="189"/>
        <end position="200"/>
    </location>
</feature>
<comment type="similarity">
    <text evidence="5">Belongs to the IWS1 family.</text>
</comment>
<feature type="domain" description="TFIIS N-terminal" evidence="10">
    <location>
        <begin position="292"/>
        <end position="369"/>
    </location>
</feature>
<feature type="compositionally biased region" description="Acidic residues" evidence="9">
    <location>
        <begin position="25"/>
        <end position="35"/>
    </location>
</feature>
<keyword evidence="3 8" id="KW-0539">Nucleus</keyword>
<evidence type="ECO:0000259" key="10">
    <source>
        <dbReference type="PROSITE" id="PS51319"/>
    </source>
</evidence>
<accession>A0A167F2X1</accession>
<feature type="compositionally biased region" description="Acidic residues" evidence="9">
    <location>
        <begin position="120"/>
        <end position="136"/>
    </location>
</feature>
<evidence type="ECO:0000256" key="1">
    <source>
        <dbReference type="ARBA" id="ARBA00023015"/>
    </source>
</evidence>
<keyword evidence="12" id="KW-1185">Reference proteome</keyword>
<dbReference type="EMBL" id="CP014503">
    <property type="protein sequence ID" value="ANB14759.1"/>
    <property type="molecule type" value="Genomic_DNA"/>
</dbReference>
<dbReference type="Proteomes" id="UP000189580">
    <property type="component" value="Chromosome b"/>
</dbReference>
<name>A0A167F2X1_9ASCO</name>
<dbReference type="PANTHER" id="PTHR46010">
    <property type="entry name" value="PROTEIN IWS1 HOMOLOG"/>
    <property type="match status" value="1"/>
</dbReference>
<evidence type="ECO:0000256" key="7">
    <source>
        <dbReference type="ARBA" id="ARBA00073847"/>
    </source>
</evidence>
<protein>
    <recommendedName>
        <fullName evidence="7">Transcription factor IWS1</fullName>
    </recommendedName>
    <alternativeName>
        <fullName evidence="6">Transcription factor iws1</fullName>
    </alternativeName>
</protein>
<dbReference type="InterPro" id="IPR035441">
    <property type="entry name" value="TFIIS/LEDGF_dom_sf"/>
</dbReference>
<proteinExistence type="inferred from homology"/>
<dbReference type="RefSeq" id="XP_018737236.1">
    <property type="nucleotide sequence ID" value="XM_018879306.1"/>
</dbReference>
<dbReference type="GO" id="GO:0016973">
    <property type="term" value="P:poly(A)+ mRNA export from nucleus"/>
    <property type="evidence" value="ECO:0007669"/>
    <property type="project" value="TreeGrafter"/>
</dbReference>
<evidence type="ECO:0000256" key="5">
    <source>
        <dbReference type="ARBA" id="ARBA00037992"/>
    </source>
</evidence>
<evidence type="ECO:0000313" key="11">
    <source>
        <dbReference type="EMBL" id="ANB14759.1"/>
    </source>
</evidence>
<dbReference type="AlphaFoldDB" id="A0A167F2X1"/>
<feature type="compositionally biased region" description="Acidic residues" evidence="9">
    <location>
        <begin position="80"/>
        <end position="106"/>
    </location>
</feature>
<comment type="subcellular location">
    <subcellularLocation>
        <location evidence="8">Nucleus</location>
    </subcellularLocation>
</comment>
<evidence type="ECO:0000256" key="9">
    <source>
        <dbReference type="SAM" id="MobiDB-lite"/>
    </source>
</evidence>
<evidence type="ECO:0000256" key="2">
    <source>
        <dbReference type="ARBA" id="ARBA00023163"/>
    </source>
</evidence>
<dbReference type="PROSITE" id="PS51319">
    <property type="entry name" value="TFIIS_N"/>
    <property type="match status" value="1"/>
</dbReference>
<keyword evidence="1" id="KW-0805">Transcription regulation</keyword>
<keyword evidence="2" id="KW-0804">Transcription</keyword>
<dbReference type="Pfam" id="PF08711">
    <property type="entry name" value="Med26"/>
    <property type="match status" value="1"/>
</dbReference>
<evidence type="ECO:0000256" key="6">
    <source>
        <dbReference type="ARBA" id="ARBA00073448"/>
    </source>
</evidence>
<dbReference type="KEGG" id="slb:AWJ20_2366"/>
<dbReference type="GeneID" id="30034269"/>
<feature type="compositionally biased region" description="Basic and acidic residues" evidence="9">
    <location>
        <begin position="1"/>
        <end position="24"/>
    </location>
</feature>
<dbReference type="InterPro" id="IPR017923">
    <property type="entry name" value="TFIIS_N"/>
</dbReference>
<feature type="compositionally biased region" description="Low complexity" evidence="9">
    <location>
        <begin position="53"/>
        <end position="63"/>
    </location>
</feature>
<feature type="region of interest" description="Disordered" evidence="9">
    <location>
        <begin position="457"/>
        <end position="480"/>
    </location>
</feature>